<dbReference type="EMBL" id="CDMY01000234">
    <property type="protein sequence ID" value="CEL95609.1"/>
    <property type="molecule type" value="Genomic_DNA"/>
</dbReference>
<reference evidence="2 3" key="1">
    <citation type="submission" date="2014-11" db="EMBL/GenBank/DDBJ databases">
        <authorList>
            <person name="Zhu J."/>
            <person name="Qi W."/>
            <person name="Song R."/>
        </authorList>
    </citation>
    <scope>NUCLEOTIDE SEQUENCE [LARGE SCALE GENOMIC DNA]</scope>
</reference>
<dbReference type="InParanoid" id="A0A0G4EGN4"/>
<organism evidence="2 3">
    <name type="scientific">Vitrella brassicaformis (strain CCMP3155)</name>
    <dbReference type="NCBI Taxonomy" id="1169540"/>
    <lineage>
        <taxon>Eukaryota</taxon>
        <taxon>Sar</taxon>
        <taxon>Alveolata</taxon>
        <taxon>Colpodellida</taxon>
        <taxon>Vitrellaceae</taxon>
        <taxon>Vitrella</taxon>
    </lineage>
</organism>
<name>A0A0G4EGN4_VITBC</name>
<proteinExistence type="predicted"/>
<dbReference type="AlphaFoldDB" id="A0A0G4EGN4"/>
<accession>A0A0G4EGN4</accession>
<dbReference type="VEuPathDB" id="CryptoDB:Vbra_4938"/>
<protein>
    <submittedName>
        <fullName evidence="2">Uncharacterized protein</fullName>
    </submittedName>
</protein>
<feature type="signal peptide" evidence="1">
    <location>
        <begin position="1"/>
        <end position="16"/>
    </location>
</feature>
<evidence type="ECO:0000256" key="1">
    <source>
        <dbReference type="SAM" id="SignalP"/>
    </source>
</evidence>
<dbReference type="OrthoDB" id="2498246at2759"/>
<evidence type="ECO:0000313" key="2">
    <source>
        <dbReference type="EMBL" id="CEL95609.1"/>
    </source>
</evidence>
<feature type="chain" id="PRO_5005187311" evidence="1">
    <location>
        <begin position="17"/>
        <end position="250"/>
    </location>
</feature>
<gene>
    <name evidence="2" type="ORF">Vbra_4938</name>
</gene>
<sequence>MLFLLCSVVVLLTTSATFDSPPQADVPSDFIAPATNATAEDTYPCWGHPSGGLVSGPCEERDCKVRFLFELHRYWVRDDPQPRVYDPPRVMDIAFNSKSRRLTCHHHTRDEARKHASQGAEKCIAAIRDTFYTEAFDGWDDPFSACGLTCMDPPQFMPEESGSFAQAIGRQVCGWFPDLPPGGPATHFAGYVIASIEGDRCCFHSDICCPAREQYGFRQCRGAMVITPWPGRMEVSPGMMRWSCNTGGPL</sequence>
<keyword evidence="3" id="KW-1185">Reference proteome</keyword>
<evidence type="ECO:0000313" key="3">
    <source>
        <dbReference type="Proteomes" id="UP000041254"/>
    </source>
</evidence>
<dbReference type="Proteomes" id="UP000041254">
    <property type="component" value="Unassembled WGS sequence"/>
</dbReference>
<keyword evidence="1" id="KW-0732">Signal</keyword>